<keyword evidence="4" id="KW-0808">Transferase</keyword>
<feature type="transmembrane region" description="Helical" evidence="9">
    <location>
        <begin position="210"/>
        <end position="232"/>
    </location>
</feature>
<reference evidence="10 11" key="1">
    <citation type="submission" date="2019-04" db="EMBL/GenBank/DDBJ databases">
        <title>Lewinella litorea sp. nov., isolated from a marine sand.</title>
        <authorList>
            <person name="Yoon J.-H."/>
        </authorList>
    </citation>
    <scope>NUCLEOTIDE SEQUENCE [LARGE SCALE GENOMIC DNA]</scope>
    <source>
        <strain evidence="10 11">HSMS-39</strain>
    </source>
</reference>
<dbReference type="InterPro" id="IPR005599">
    <property type="entry name" value="GPI_mannosylTrfase"/>
</dbReference>
<evidence type="ECO:0000256" key="3">
    <source>
        <dbReference type="ARBA" id="ARBA00022676"/>
    </source>
</evidence>
<evidence type="ECO:0000256" key="1">
    <source>
        <dbReference type="ARBA" id="ARBA00004127"/>
    </source>
</evidence>
<evidence type="ECO:0000256" key="4">
    <source>
        <dbReference type="ARBA" id="ARBA00022679"/>
    </source>
</evidence>
<comment type="caution">
    <text evidence="10">The sequence shown here is derived from an EMBL/GenBank/DDBJ whole genome shotgun (WGS) entry which is preliminary data.</text>
</comment>
<sequence>MNRGYWLAAAVLLLLTANFSVGYHQADEHFQILEYAAYKLGLADAQDLPWEWHDRMRPALQPFLAYLAYLLVGWGDHANPFTVALLLRLLSAAFTLAVAFAVFRRYQTAFPPPLGWIFGLTVLFHWFAYYNGVRFSSENWSGLAAVAGFLSYPLYLTRREATLTPDGGRSALIAGMWFGLAFLIRYQIALLVVGFGLWLLVVHREKLRNLLLLVAGGLGTLAVCYPLSYWLYGEWSLPAWNYFAANLIEGKAATYGTRPWYAYVELVFLRGIPPLSLLYLAGFGTFCYSYRRDPVAWMGLAFVVAHSLLARKDIRFLYPLTPLLPVYLVGALAAFLPWVADRWHRKWWRVAASLMAIINILLLIYVISRPAAAEIAPLKDLYETYPEGVVLTGPQSRIVKAEGAIARYYHRPATVVDTTGLPASNSALMPVGPRPLIWVDRTRDLPQPPAGSKLVYTDRPKWLDALDVDLGQKWYYLYAVYPHGREKVAN</sequence>
<gene>
    <name evidence="10" type="ORF">E4021_01565</name>
</gene>
<keyword evidence="7 9" id="KW-1133">Transmembrane helix</keyword>
<evidence type="ECO:0000256" key="8">
    <source>
        <dbReference type="ARBA" id="ARBA00023136"/>
    </source>
</evidence>
<evidence type="ECO:0000256" key="5">
    <source>
        <dbReference type="ARBA" id="ARBA00022692"/>
    </source>
</evidence>
<evidence type="ECO:0000256" key="7">
    <source>
        <dbReference type="ARBA" id="ARBA00022989"/>
    </source>
</evidence>
<feature type="transmembrane region" description="Helical" evidence="9">
    <location>
        <begin position="347"/>
        <end position="367"/>
    </location>
</feature>
<dbReference type="GO" id="GO:0000030">
    <property type="term" value="F:mannosyltransferase activity"/>
    <property type="evidence" value="ECO:0007669"/>
    <property type="project" value="TreeGrafter"/>
</dbReference>
<dbReference type="RefSeq" id="WP_136456137.1">
    <property type="nucleotide sequence ID" value="NZ_SRSF01000001.1"/>
</dbReference>
<comment type="subcellular location">
    <subcellularLocation>
        <location evidence="1">Endomembrane system</location>
        <topology evidence="1">Multi-pass membrane protein</topology>
    </subcellularLocation>
    <subcellularLocation>
        <location evidence="2">Endoplasmic reticulum membrane</location>
    </subcellularLocation>
</comment>
<feature type="transmembrane region" description="Helical" evidence="9">
    <location>
        <begin position="260"/>
        <end position="282"/>
    </location>
</feature>
<dbReference type="Pfam" id="PF03901">
    <property type="entry name" value="Glyco_transf_22"/>
    <property type="match status" value="1"/>
</dbReference>
<dbReference type="AlphaFoldDB" id="A0A4S4NS93"/>
<feature type="transmembrane region" description="Helical" evidence="9">
    <location>
        <begin position="109"/>
        <end position="128"/>
    </location>
</feature>
<evidence type="ECO:0000256" key="2">
    <source>
        <dbReference type="ARBA" id="ARBA00004586"/>
    </source>
</evidence>
<accession>A0A4S4NS93</accession>
<evidence type="ECO:0000313" key="11">
    <source>
        <dbReference type="Proteomes" id="UP000308528"/>
    </source>
</evidence>
<dbReference type="EMBL" id="SRSF01000001">
    <property type="protein sequence ID" value="THH41311.1"/>
    <property type="molecule type" value="Genomic_DNA"/>
</dbReference>
<feature type="transmembrane region" description="Helical" evidence="9">
    <location>
        <begin position="83"/>
        <end position="103"/>
    </location>
</feature>
<dbReference type="PANTHER" id="PTHR22760">
    <property type="entry name" value="GLYCOSYLTRANSFERASE"/>
    <property type="match status" value="1"/>
</dbReference>
<keyword evidence="3" id="KW-0328">Glycosyltransferase</keyword>
<keyword evidence="6" id="KW-0256">Endoplasmic reticulum</keyword>
<dbReference type="OrthoDB" id="620676at2"/>
<feature type="transmembrane region" description="Helical" evidence="9">
    <location>
        <begin position="176"/>
        <end position="201"/>
    </location>
</feature>
<feature type="transmembrane region" description="Helical" evidence="9">
    <location>
        <begin position="316"/>
        <end position="340"/>
    </location>
</feature>
<evidence type="ECO:0000313" key="10">
    <source>
        <dbReference type="EMBL" id="THH41311.1"/>
    </source>
</evidence>
<evidence type="ECO:0000256" key="6">
    <source>
        <dbReference type="ARBA" id="ARBA00022824"/>
    </source>
</evidence>
<keyword evidence="5 9" id="KW-0812">Transmembrane</keyword>
<keyword evidence="11" id="KW-1185">Reference proteome</keyword>
<keyword evidence="8 9" id="KW-0472">Membrane</keyword>
<organism evidence="10 11">
    <name type="scientific">Neolewinella litorea</name>
    <dbReference type="NCBI Taxonomy" id="2562452"/>
    <lineage>
        <taxon>Bacteria</taxon>
        <taxon>Pseudomonadati</taxon>
        <taxon>Bacteroidota</taxon>
        <taxon>Saprospiria</taxon>
        <taxon>Saprospirales</taxon>
        <taxon>Lewinellaceae</taxon>
        <taxon>Neolewinella</taxon>
    </lineage>
</organism>
<name>A0A4S4NS93_9BACT</name>
<proteinExistence type="predicted"/>
<evidence type="ECO:0008006" key="12">
    <source>
        <dbReference type="Google" id="ProtNLM"/>
    </source>
</evidence>
<evidence type="ECO:0000256" key="9">
    <source>
        <dbReference type="SAM" id="Phobius"/>
    </source>
</evidence>
<dbReference type="GO" id="GO:0012505">
    <property type="term" value="C:endomembrane system"/>
    <property type="evidence" value="ECO:0007669"/>
    <property type="project" value="UniProtKB-SubCell"/>
</dbReference>
<dbReference type="Proteomes" id="UP000308528">
    <property type="component" value="Unassembled WGS sequence"/>
</dbReference>
<protein>
    <recommendedName>
        <fullName evidence="12">Glycosyltransferase RgtA/B/C/D-like domain-containing protein</fullName>
    </recommendedName>
</protein>